<comment type="caution">
    <text evidence="2">The sequence shown here is derived from an EMBL/GenBank/DDBJ whole genome shotgun (WGS) entry which is preliminary data.</text>
</comment>
<proteinExistence type="predicted"/>
<keyword evidence="1" id="KW-0472">Membrane</keyword>
<sequence>MLETDPLTLGKSHSFLERGSRPTSKFRFWRDVVERHKAMSAMFESMWDPAVWVVGPHVFILCAFGIIGVAGTVEGAKQQNPAAAGVWLTLSLVAIVATKQLLQRTDGLRDRDVLVRVLASEERLFAGHLAVWRVPMGY</sequence>
<feature type="transmembrane region" description="Helical" evidence="1">
    <location>
        <begin position="49"/>
        <end position="70"/>
    </location>
</feature>
<dbReference type="Proteomes" id="UP001189429">
    <property type="component" value="Unassembled WGS sequence"/>
</dbReference>
<name>A0ABN9WJL8_9DINO</name>
<protein>
    <submittedName>
        <fullName evidence="2">Uncharacterized protein</fullName>
    </submittedName>
</protein>
<accession>A0ABN9WJL8</accession>
<reference evidence="2" key="1">
    <citation type="submission" date="2023-10" db="EMBL/GenBank/DDBJ databases">
        <authorList>
            <person name="Chen Y."/>
            <person name="Shah S."/>
            <person name="Dougan E. K."/>
            <person name="Thang M."/>
            <person name="Chan C."/>
        </authorList>
    </citation>
    <scope>NUCLEOTIDE SEQUENCE [LARGE SCALE GENOMIC DNA]</scope>
</reference>
<organism evidence="2 3">
    <name type="scientific">Prorocentrum cordatum</name>
    <dbReference type="NCBI Taxonomy" id="2364126"/>
    <lineage>
        <taxon>Eukaryota</taxon>
        <taxon>Sar</taxon>
        <taxon>Alveolata</taxon>
        <taxon>Dinophyceae</taxon>
        <taxon>Prorocentrales</taxon>
        <taxon>Prorocentraceae</taxon>
        <taxon>Prorocentrum</taxon>
    </lineage>
</organism>
<keyword evidence="1" id="KW-1133">Transmembrane helix</keyword>
<evidence type="ECO:0000313" key="3">
    <source>
        <dbReference type="Proteomes" id="UP001189429"/>
    </source>
</evidence>
<dbReference type="EMBL" id="CAUYUJ010018839">
    <property type="protein sequence ID" value="CAK0886726.1"/>
    <property type="molecule type" value="Genomic_DNA"/>
</dbReference>
<keyword evidence="1" id="KW-0812">Transmembrane</keyword>
<evidence type="ECO:0000313" key="2">
    <source>
        <dbReference type="EMBL" id="CAK0886726.1"/>
    </source>
</evidence>
<feature type="transmembrane region" description="Helical" evidence="1">
    <location>
        <begin position="82"/>
        <end position="102"/>
    </location>
</feature>
<gene>
    <name evidence="2" type="ORF">PCOR1329_LOCUS68003</name>
</gene>
<evidence type="ECO:0000256" key="1">
    <source>
        <dbReference type="SAM" id="Phobius"/>
    </source>
</evidence>
<keyword evidence="3" id="KW-1185">Reference proteome</keyword>